<evidence type="ECO:0000313" key="2">
    <source>
        <dbReference type="EMBL" id="RGE87234.1"/>
    </source>
</evidence>
<sequence>MKRLIKKNQVIVAALALMIAAAGYLNYSGKLFSDKDDTKTAQQANSELLDISEEDIETGSGDIESQDQDASETDGDVEGTPGEAVLTNGEVKNTVAQAKVSREQVRAKNKETLQGIIDSTSVTEEQKQDAINQMIELTKVAEQESAAETLLASKGFTESVVNVSDEQADVVVGNVEMTEANRAQIEDIVTRKTGVAPENIVITPMSKKADQNTAQNENTSTEGKTTDSEDGKETAEEQE</sequence>
<feature type="region of interest" description="Disordered" evidence="1">
    <location>
        <begin position="36"/>
        <end position="86"/>
    </location>
</feature>
<dbReference type="Pfam" id="PF12685">
    <property type="entry name" value="SpoIIIAH"/>
    <property type="match status" value="1"/>
</dbReference>
<keyword evidence="3" id="KW-1185">Reference proteome</keyword>
<organism evidence="2 3">
    <name type="scientific">Sellimonas intestinalis</name>
    <dbReference type="NCBI Taxonomy" id="1653434"/>
    <lineage>
        <taxon>Bacteria</taxon>
        <taxon>Bacillati</taxon>
        <taxon>Bacillota</taxon>
        <taxon>Clostridia</taxon>
        <taxon>Lachnospirales</taxon>
        <taxon>Lachnospiraceae</taxon>
        <taxon>Sellimonas</taxon>
    </lineage>
</organism>
<dbReference type="InterPro" id="IPR038503">
    <property type="entry name" value="SpoIIIAH_sf"/>
</dbReference>
<reference evidence="2 3" key="1">
    <citation type="submission" date="2018-08" db="EMBL/GenBank/DDBJ databases">
        <title>A genome reference for cultivated species of the human gut microbiota.</title>
        <authorList>
            <person name="Zou Y."/>
            <person name="Xue W."/>
            <person name="Luo G."/>
        </authorList>
    </citation>
    <scope>NUCLEOTIDE SEQUENCE [LARGE SCALE GENOMIC DNA]</scope>
    <source>
        <strain evidence="2 3">AF37-2AT</strain>
    </source>
</reference>
<feature type="compositionally biased region" description="Acidic residues" evidence="1">
    <location>
        <begin position="64"/>
        <end position="77"/>
    </location>
</feature>
<feature type="region of interest" description="Disordered" evidence="1">
    <location>
        <begin position="194"/>
        <end position="239"/>
    </location>
</feature>
<comment type="caution">
    <text evidence="2">The sequence shown here is derived from an EMBL/GenBank/DDBJ whole genome shotgun (WGS) entry which is preliminary data.</text>
</comment>
<dbReference type="Proteomes" id="UP000261080">
    <property type="component" value="Unassembled WGS sequence"/>
</dbReference>
<dbReference type="GeneID" id="97192350"/>
<dbReference type="EMBL" id="QVLX01000004">
    <property type="protein sequence ID" value="RGE87234.1"/>
    <property type="molecule type" value="Genomic_DNA"/>
</dbReference>
<dbReference type="Gene3D" id="1.10.287.4300">
    <property type="entry name" value="Stage III sporulation protein AH-like"/>
    <property type="match status" value="1"/>
</dbReference>
<protein>
    <submittedName>
        <fullName evidence="2">SpoIIIAH-like family protein</fullName>
    </submittedName>
</protein>
<dbReference type="RefSeq" id="WP_024732257.1">
    <property type="nucleotide sequence ID" value="NZ_BAABYU010000001.1"/>
</dbReference>
<dbReference type="OrthoDB" id="9789991at2"/>
<proteinExistence type="predicted"/>
<dbReference type="AlphaFoldDB" id="A0A3E3K286"/>
<evidence type="ECO:0000256" key="1">
    <source>
        <dbReference type="SAM" id="MobiDB-lite"/>
    </source>
</evidence>
<dbReference type="InterPro" id="IPR024232">
    <property type="entry name" value="SpoIIIAH"/>
</dbReference>
<accession>A0A3E3K286</accession>
<feature type="compositionally biased region" description="Polar residues" evidence="1">
    <location>
        <begin position="211"/>
        <end position="223"/>
    </location>
</feature>
<name>A0A3E3K286_9FIRM</name>
<gene>
    <name evidence="2" type="ORF">DW016_09595</name>
</gene>
<evidence type="ECO:0000313" key="3">
    <source>
        <dbReference type="Proteomes" id="UP000261080"/>
    </source>
</evidence>
<feature type="compositionally biased region" description="Basic and acidic residues" evidence="1">
    <location>
        <begin position="224"/>
        <end position="239"/>
    </location>
</feature>